<evidence type="ECO:0000256" key="3">
    <source>
        <dbReference type="ARBA" id="ARBA00022723"/>
    </source>
</evidence>
<evidence type="ECO:0000256" key="2">
    <source>
        <dbReference type="ARBA" id="ARBA00022490"/>
    </source>
</evidence>
<dbReference type="InterPro" id="IPR006073">
    <property type="entry name" value="GTP-bd"/>
</dbReference>
<comment type="function">
    <text evidence="8">An essential GTPase which binds GTP, GDP and possibly (p)ppGpp with moderate affinity, with high nucleotide exchange rates and a fairly low GTP hydrolysis rate. Plays a role in control of the cell cycle, stress response, ribosome biogenesis and in those bacteria that undergo differentiation, in morphogenesis control.</text>
</comment>
<dbReference type="RefSeq" id="WP_075081784.1">
    <property type="nucleotide sequence ID" value="NZ_CP042912.1"/>
</dbReference>
<feature type="binding site" evidence="8">
    <location>
        <begin position="211"/>
        <end position="214"/>
    </location>
    <ligand>
        <name>GTP</name>
        <dbReference type="ChEBI" id="CHEBI:37565"/>
    </ligand>
</feature>
<keyword evidence="13" id="KW-1185">Reference proteome</keyword>
<evidence type="ECO:0000256" key="1">
    <source>
        <dbReference type="ARBA" id="ARBA00007699"/>
    </source>
</evidence>
<evidence type="ECO:0000313" key="13">
    <source>
        <dbReference type="Proteomes" id="UP000322214"/>
    </source>
</evidence>
<dbReference type="AlphaFoldDB" id="A0A5B9P7M6"/>
<evidence type="ECO:0000256" key="9">
    <source>
        <dbReference type="SAM" id="MobiDB-lite"/>
    </source>
</evidence>
<dbReference type="InterPro" id="IPR006074">
    <property type="entry name" value="GTP1-OBG_CS"/>
</dbReference>
<dbReference type="HAMAP" id="MF_01454">
    <property type="entry name" value="GTPase_Obg"/>
    <property type="match status" value="1"/>
</dbReference>
<keyword evidence="5 8" id="KW-0378">Hydrolase</keyword>
<evidence type="ECO:0000256" key="4">
    <source>
        <dbReference type="ARBA" id="ARBA00022741"/>
    </source>
</evidence>
<feature type="binding site" evidence="8">
    <location>
        <begin position="281"/>
        <end position="284"/>
    </location>
    <ligand>
        <name>GTP</name>
        <dbReference type="ChEBI" id="CHEBI:37565"/>
    </ligand>
</feature>
<dbReference type="CDD" id="cd01898">
    <property type="entry name" value="Obg"/>
    <property type="match status" value="1"/>
</dbReference>
<evidence type="ECO:0000259" key="10">
    <source>
        <dbReference type="PROSITE" id="PS51710"/>
    </source>
</evidence>
<dbReference type="GO" id="GO:0043022">
    <property type="term" value="F:ribosome binding"/>
    <property type="evidence" value="ECO:0007669"/>
    <property type="project" value="UniProtKB-ARBA"/>
</dbReference>
<reference evidence="12 13" key="1">
    <citation type="submission" date="2019-08" db="EMBL/GenBank/DDBJ databases">
        <title>Deep-cultivation of Planctomycetes and their phenomic and genomic characterization uncovers novel biology.</title>
        <authorList>
            <person name="Wiegand S."/>
            <person name="Jogler M."/>
            <person name="Boedeker C."/>
            <person name="Pinto D."/>
            <person name="Vollmers J."/>
            <person name="Rivas-Marin E."/>
            <person name="Kohn T."/>
            <person name="Peeters S.H."/>
            <person name="Heuer A."/>
            <person name="Rast P."/>
            <person name="Oberbeckmann S."/>
            <person name="Bunk B."/>
            <person name="Jeske O."/>
            <person name="Meyerdierks A."/>
            <person name="Storesund J.E."/>
            <person name="Kallscheuer N."/>
            <person name="Luecker S."/>
            <person name="Lage O.M."/>
            <person name="Pohl T."/>
            <person name="Merkel B.J."/>
            <person name="Hornburger P."/>
            <person name="Mueller R.-W."/>
            <person name="Bruemmer F."/>
            <person name="Labrenz M."/>
            <person name="Spormann A.M."/>
            <person name="Op den Camp H."/>
            <person name="Overmann J."/>
            <person name="Amann R."/>
            <person name="Jetten M.S.M."/>
            <person name="Mascher T."/>
            <person name="Medema M.H."/>
            <person name="Devos D.P."/>
            <person name="Kaster A.-K."/>
            <person name="Ovreas L."/>
            <person name="Rohde M."/>
            <person name="Galperin M.Y."/>
            <person name="Jogler C."/>
        </authorList>
    </citation>
    <scope>NUCLEOTIDE SEQUENCE [LARGE SCALE GENOMIC DNA]</scope>
    <source>
        <strain evidence="12 13">FC18</strain>
    </source>
</reference>
<dbReference type="NCBIfam" id="TIGR02729">
    <property type="entry name" value="Obg_CgtA"/>
    <property type="match status" value="1"/>
</dbReference>
<organism evidence="12 13">
    <name type="scientific">Mariniblastus fucicola</name>
    <dbReference type="NCBI Taxonomy" id="980251"/>
    <lineage>
        <taxon>Bacteria</taxon>
        <taxon>Pseudomonadati</taxon>
        <taxon>Planctomycetota</taxon>
        <taxon>Planctomycetia</taxon>
        <taxon>Pirellulales</taxon>
        <taxon>Pirellulaceae</taxon>
        <taxon>Mariniblastus</taxon>
    </lineage>
</organism>
<dbReference type="GO" id="GO:0000287">
    <property type="term" value="F:magnesium ion binding"/>
    <property type="evidence" value="ECO:0007669"/>
    <property type="project" value="InterPro"/>
</dbReference>
<dbReference type="PIRSF" id="PIRSF002401">
    <property type="entry name" value="GTP_bd_Obg/CgtA"/>
    <property type="match status" value="1"/>
</dbReference>
<feature type="binding site" evidence="8">
    <location>
        <begin position="164"/>
        <end position="171"/>
    </location>
    <ligand>
        <name>GTP</name>
        <dbReference type="ChEBI" id="CHEBI:37565"/>
    </ligand>
</feature>
<dbReference type="Pfam" id="PF01926">
    <property type="entry name" value="MMR_HSR1"/>
    <property type="match status" value="1"/>
</dbReference>
<dbReference type="SUPFAM" id="SSF82051">
    <property type="entry name" value="Obg GTP-binding protein N-terminal domain"/>
    <property type="match status" value="1"/>
</dbReference>
<keyword evidence="3 8" id="KW-0479">Metal-binding</keyword>
<protein>
    <recommendedName>
        <fullName evidence="8">GTPase Obg</fullName>
        <ecNumber evidence="8">3.6.5.-</ecNumber>
    </recommendedName>
    <alternativeName>
        <fullName evidence="8">GTP-binding protein Obg</fullName>
    </alternativeName>
</protein>
<name>A0A5B9P7M6_9BACT</name>
<dbReference type="STRING" id="980251.GCA_001642875_01880"/>
<dbReference type="PROSITE" id="PS51883">
    <property type="entry name" value="OBG"/>
    <property type="match status" value="1"/>
</dbReference>
<comment type="subcellular location">
    <subcellularLocation>
        <location evidence="8">Cytoplasm</location>
    </subcellularLocation>
</comment>
<feature type="binding site" evidence="8">
    <location>
        <position position="171"/>
    </location>
    <ligand>
        <name>Mg(2+)</name>
        <dbReference type="ChEBI" id="CHEBI:18420"/>
    </ligand>
</feature>
<dbReference type="Gene3D" id="3.40.50.300">
    <property type="entry name" value="P-loop containing nucleotide triphosphate hydrolases"/>
    <property type="match status" value="1"/>
</dbReference>
<dbReference type="NCBIfam" id="NF008956">
    <property type="entry name" value="PRK12299.1"/>
    <property type="match status" value="1"/>
</dbReference>
<proteinExistence type="inferred from homology"/>
<feature type="binding site" evidence="8">
    <location>
        <begin position="307"/>
        <end position="309"/>
    </location>
    <ligand>
        <name>GTP</name>
        <dbReference type="ChEBI" id="CHEBI:37565"/>
    </ligand>
</feature>
<dbReference type="NCBIfam" id="NF008955">
    <property type="entry name" value="PRK12297.1"/>
    <property type="match status" value="1"/>
</dbReference>
<sequence>MFVDQVHVEVSGGRGGHGCISFRREKYVPRGGPDGGDGGDGGSVILVAKAGVNSLVALANKHHIKARSGNNGQGSGRHGAGADDLAIEVPPGTVVMDSTNGLVIKDLADGETVIAARGGKGGRGNTRFKSSTNQAPRQATEGQPGEVRQLTLELKVIADVGLIGLPNAGKSTLLSRVSAARPEIADYPFTTKYPNLGMVQLDLERTFVMADIPGLIEGASDGVGLGHDFLKHIERSGLLVHLVEPFPTDQTDPVENWKSIRKELAQYSESLGQRPEILVMSKCELPESDAVADDLAEASGEQVYKISAVTGKGLPPLLNRIVTQLKEERGECKQW</sequence>
<gene>
    <name evidence="8 12" type="primary">obg</name>
    <name evidence="12" type="ORF">MFFC18_10600</name>
</gene>
<dbReference type="Gene3D" id="2.70.210.12">
    <property type="entry name" value="GTP1/OBG domain"/>
    <property type="match status" value="1"/>
</dbReference>
<dbReference type="PROSITE" id="PS00905">
    <property type="entry name" value="GTP1_OBG"/>
    <property type="match status" value="1"/>
</dbReference>
<dbReference type="PANTHER" id="PTHR11702">
    <property type="entry name" value="DEVELOPMENTALLY REGULATED GTP-BINDING PROTEIN-RELATED"/>
    <property type="match status" value="1"/>
</dbReference>
<dbReference type="Proteomes" id="UP000322214">
    <property type="component" value="Chromosome"/>
</dbReference>
<dbReference type="SUPFAM" id="SSF52540">
    <property type="entry name" value="P-loop containing nucleoside triphosphate hydrolases"/>
    <property type="match status" value="1"/>
</dbReference>
<feature type="compositionally biased region" description="Polar residues" evidence="9">
    <location>
        <begin position="127"/>
        <end position="141"/>
    </location>
</feature>
<keyword evidence="6 8" id="KW-0460">Magnesium</keyword>
<dbReference type="GO" id="GO:0005525">
    <property type="term" value="F:GTP binding"/>
    <property type="evidence" value="ECO:0007669"/>
    <property type="project" value="UniProtKB-UniRule"/>
</dbReference>
<dbReference type="GO" id="GO:0005737">
    <property type="term" value="C:cytoplasm"/>
    <property type="evidence" value="ECO:0007669"/>
    <property type="project" value="UniProtKB-SubCell"/>
</dbReference>
<dbReference type="KEGG" id="mff:MFFC18_10600"/>
<dbReference type="InterPro" id="IPR006169">
    <property type="entry name" value="GTP1_OBG_dom"/>
</dbReference>
<keyword evidence="7 8" id="KW-0342">GTP-binding</keyword>
<feature type="region of interest" description="Disordered" evidence="9">
    <location>
        <begin position="116"/>
        <end position="144"/>
    </location>
</feature>
<keyword evidence="2 8" id="KW-0963">Cytoplasm</keyword>
<evidence type="ECO:0000313" key="12">
    <source>
        <dbReference type="EMBL" id="QEG21205.1"/>
    </source>
</evidence>
<evidence type="ECO:0000256" key="5">
    <source>
        <dbReference type="ARBA" id="ARBA00022801"/>
    </source>
</evidence>
<dbReference type="GO" id="GO:0042254">
    <property type="term" value="P:ribosome biogenesis"/>
    <property type="evidence" value="ECO:0007669"/>
    <property type="project" value="UniProtKB-UniRule"/>
</dbReference>
<evidence type="ECO:0000259" key="11">
    <source>
        <dbReference type="PROSITE" id="PS51883"/>
    </source>
</evidence>
<dbReference type="PRINTS" id="PR00326">
    <property type="entry name" value="GTP1OBG"/>
</dbReference>
<dbReference type="InterPro" id="IPR036726">
    <property type="entry name" value="GTP1_OBG_dom_sf"/>
</dbReference>
<keyword evidence="4 8" id="KW-0547">Nucleotide-binding</keyword>
<dbReference type="InterPro" id="IPR027417">
    <property type="entry name" value="P-loop_NTPase"/>
</dbReference>
<comment type="subunit">
    <text evidence="8">Monomer.</text>
</comment>
<dbReference type="OrthoDB" id="9807318at2"/>
<feature type="binding site" evidence="8">
    <location>
        <position position="191"/>
    </location>
    <ligand>
        <name>Mg(2+)</name>
        <dbReference type="ChEBI" id="CHEBI:18420"/>
    </ligand>
</feature>
<dbReference type="InterPro" id="IPR045086">
    <property type="entry name" value="OBG_GTPase"/>
</dbReference>
<dbReference type="InterPro" id="IPR031167">
    <property type="entry name" value="G_OBG"/>
</dbReference>
<feature type="domain" description="Obg" evidence="11">
    <location>
        <begin position="1"/>
        <end position="157"/>
    </location>
</feature>
<feature type="binding site" evidence="8">
    <location>
        <begin position="189"/>
        <end position="193"/>
    </location>
    <ligand>
        <name>GTP</name>
        <dbReference type="ChEBI" id="CHEBI:37565"/>
    </ligand>
</feature>
<dbReference type="Pfam" id="PF01018">
    <property type="entry name" value="GTP1_OBG"/>
    <property type="match status" value="1"/>
</dbReference>
<evidence type="ECO:0000256" key="7">
    <source>
        <dbReference type="ARBA" id="ARBA00023134"/>
    </source>
</evidence>
<evidence type="ECO:0000256" key="8">
    <source>
        <dbReference type="HAMAP-Rule" id="MF_01454"/>
    </source>
</evidence>
<dbReference type="InterPro" id="IPR014100">
    <property type="entry name" value="GTP-bd_Obg/CgtA"/>
</dbReference>
<dbReference type="EC" id="3.6.5.-" evidence="8"/>
<dbReference type="PANTHER" id="PTHR11702:SF31">
    <property type="entry name" value="MITOCHONDRIAL RIBOSOME-ASSOCIATED GTPASE 2"/>
    <property type="match status" value="1"/>
</dbReference>
<comment type="cofactor">
    <cofactor evidence="8">
        <name>Mg(2+)</name>
        <dbReference type="ChEBI" id="CHEBI:18420"/>
    </cofactor>
</comment>
<dbReference type="FunFam" id="2.70.210.12:FF:000001">
    <property type="entry name" value="GTPase Obg"/>
    <property type="match status" value="1"/>
</dbReference>
<feature type="domain" description="OBG-type G" evidence="10">
    <location>
        <begin position="158"/>
        <end position="326"/>
    </location>
</feature>
<accession>A0A5B9P7M6</accession>
<evidence type="ECO:0000256" key="6">
    <source>
        <dbReference type="ARBA" id="ARBA00022842"/>
    </source>
</evidence>
<dbReference type="EMBL" id="CP042912">
    <property type="protein sequence ID" value="QEG21205.1"/>
    <property type="molecule type" value="Genomic_DNA"/>
</dbReference>
<dbReference type="GO" id="GO:0003924">
    <property type="term" value="F:GTPase activity"/>
    <property type="evidence" value="ECO:0007669"/>
    <property type="project" value="UniProtKB-UniRule"/>
</dbReference>
<dbReference type="PROSITE" id="PS51710">
    <property type="entry name" value="G_OBG"/>
    <property type="match status" value="1"/>
</dbReference>
<comment type="similarity">
    <text evidence="1 8">Belongs to the TRAFAC class OBG-HflX-like GTPase superfamily. OBG GTPase family.</text>
</comment>